<sequence>MFYVVISGRANARPVQLLTSDQSLSHSVVLVELSYVTLPAPRARTLRDIGLAVTARRR</sequence>
<dbReference type="EMBL" id="FNYE01000042">
    <property type="protein sequence ID" value="SEK08832.1"/>
    <property type="molecule type" value="Genomic_DNA"/>
</dbReference>
<protein>
    <submittedName>
        <fullName evidence="1">Uncharacterized protein</fullName>
    </submittedName>
</protein>
<proteinExistence type="predicted"/>
<dbReference type="AlphaFoldDB" id="A0A1H7E9S3"/>
<evidence type="ECO:0000313" key="1">
    <source>
        <dbReference type="EMBL" id="SEK08832.1"/>
    </source>
</evidence>
<evidence type="ECO:0000313" key="2">
    <source>
        <dbReference type="Proteomes" id="UP000198866"/>
    </source>
</evidence>
<accession>A0A1H7E9S3</accession>
<keyword evidence="2" id="KW-1185">Reference proteome</keyword>
<gene>
    <name evidence="1" type="ORF">SAMN05192539_104232</name>
</gene>
<organism evidence="1 2">
    <name type="scientific">Paraburkholderia diazotrophica</name>
    <dbReference type="NCBI Taxonomy" id="667676"/>
    <lineage>
        <taxon>Bacteria</taxon>
        <taxon>Pseudomonadati</taxon>
        <taxon>Pseudomonadota</taxon>
        <taxon>Betaproteobacteria</taxon>
        <taxon>Burkholderiales</taxon>
        <taxon>Burkholderiaceae</taxon>
        <taxon>Paraburkholderia</taxon>
    </lineage>
</organism>
<name>A0A1H7E9S3_9BURK</name>
<reference evidence="2" key="1">
    <citation type="submission" date="2016-10" db="EMBL/GenBank/DDBJ databases">
        <authorList>
            <person name="Varghese N."/>
            <person name="Submissions S."/>
        </authorList>
    </citation>
    <scope>NUCLEOTIDE SEQUENCE [LARGE SCALE GENOMIC DNA]</scope>
    <source>
        <strain evidence="2">LMG 26031</strain>
    </source>
</reference>
<dbReference type="Proteomes" id="UP000198866">
    <property type="component" value="Unassembled WGS sequence"/>
</dbReference>